<accession>A0A9J6E4B8</accession>
<dbReference type="SUPFAM" id="SSF57716">
    <property type="entry name" value="Glucocorticoid receptor-like (DNA-binding domain)"/>
    <property type="match status" value="1"/>
</dbReference>
<name>A0A9J6E4B8_RHIMP</name>
<dbReference type="EMBL" id="JABSTU010000006">
    <property type="protein sequence ID" value="KAH8028925.1"/>
    <property type="molecule type" value="Genomic_DNA"/>
</dbReference>
<evidence type="ECO:0000256" key="9">
    <source>
        <dbReference type="ARBA" id="ARBA00023163"/>
    </source>
</evidence>
<dbReference type="SMART" id="SM00980">
    <property type="entry name" value="THAP"/>
    <property type="match status" value="1"/>
</dbReference>
<keyword evidence="9" id="KW-0804">Transcription</keyword>
<proteinExistence type="inferred from homology"/>
<dbReference type="AlphaFoldDB" id="A0A9J6E4B8"/>
<dbReference type="GO" id="GO:0043565">
    <property type="term" value="F:sequence-specific DNA binding"/>
    <property type="evidence" value="ECO:0007669"/>
    <property type="project" value="InterPro"/>
</dbReference>
<evidence type="ECO:0000256" key="4">
    <source>
        <dbReference type="ARBA" id="ARBA00022771"/>
    </source>
</evidence>
<dbReference type="VEuPathDB" id="VectorBase:LOC119173601"/>
<evidence type="ECO:0000256" key="1">
    <source>
        <dbReference type="ARBA" id="ARBA00004642"/>
    </source>
</evidence>
<dbReference type="PROSITE" id="PS50950">
    <property type="entry name" value="ZF_THAP"/>
    <property type="match status" value="1"/>
</dbReference>
<comment type="subcellular location">
    <subcellularLocation>
        <location evidence="1">Nucleus</location>
        <location evidence="1">Nucleoplasm</location>
    </subcellularLocation>
</comment>
<evidence type="ECO:0000256" key="7">
    <source>
        <dbReference type="ARBA" id="ARBA00023054"/>
    </source>
</evidence>
<evidence type="ECO:0000259" key="13">
    <source>
        <dbReference type="PROSITE" id="PS50950"/>
    </source>
</evidence>
<dbReference type="Pfam" id="PF21789">
    <property type="entry name" value="TNP-like_RNaseH_C"/>
    <property type="match status" value="1"/>
</dbReference>
<keyword evidence="11" id="KW-0131">Cell cycle</keyword>
<dbReference type="InterPro" id="IPR026516">
    <property type="entry name" value="THAP1/10"/>
</dbReference>
<evidence type="ECO:0000256" key="11">
    <source>
        <dbReference type="ARBA" id="ARBA00023306"/>
    </source>
</evidence>
<evidence type="ECO:0000256" key="12">
    <source>
        <dbReference type="PROSITE-ProRule" id="PRU00309"/>
    </source>
</evidence>
<evidence type="ECO:0000256" key="3">
    <source>
        <dbReference type="ARBA" id="ARBA00022723"/>
    </source>
</evidence>
<keyword evidence="8 12" id="KW-0238">DNA-binding</keyword>
<evidence type="ECO:0000313" key="14">
    <source>
        <dbReference type="EMBL" id="KAH8028925.1"/>
    </source>
</evidence>
<evidence type="ECO:0000256" key="2">
    <source>
        <dbReference type="ARBA" id="ARBA00006177"/>
    </source>
</evidence>
<keyword evidence="10" id="KW-0539">Nucleus</keyword>
<dbReference type="InterPro" id="IPR048367">
    <property type="entry name" value="TNP-like_RNaseH_C"/>
</dbReference>
<protein>
    <recommendedName>
        <fullName evidence="13">THAP-type domain-containing protein</fullName>
    </recommendedName>
</protein>
<dbReference type="GO" id="GO:0008270">
    <property type="term" value="F:zinc ion binding"/>
    <property type="evidence" value="ECO:0007669"/>
    <property type="project" value="UniProtKB-KW"/>
</dbReference>
<dbReference type="InterPro" id="IPR006612">
    <property type="entry name" value="THAP_Znf"/>
</dbReference>
<dbReference type="PANTHER" id="PTHR46600">
    <property type="entry name" value="THAP DOMAIN-CONTAINING"/>
    <property type="match status" value="1"/>
</dbReference>
<evidence type="ECO:0000256" key="8">
    <source>
        <dbReference type="ARBA" id="ARBA00023125"/>
    </source>
</evidence>
<sequence>MFTLFCFLERKRTVTLSKQLFAVEFAPFGRTVGMPRCAVPGCRSGYSSATSNEVPFVQRHFFKPPKDPNVLREWNNAAGRANFEVTQRSYICDRHFDEADICTSFQHVVNGETVSIPRGRWELKKGAVPRHFANCAELDLKLCVENVGTNAASVLVAEDDITPVLQSETPGHVLAKIVLDAIVQLRKHNAIVVAVISDGASTNKAMWSNFGISGKLHTANHKVQHPCEPNQSLYFLCDVPHIVKCIRNHLLRHKYGMIGEHRINYDHYRVLQEVDGKEQLRIVPKLTAEHVCPDNMRKMSVKLAVQIIQDFMIILDLTERNHVEKGTAMFASQVTMESLRVTLSSILELTNDLLAKGARYVLTGKLNQDPLERFFGITRSFGGDEDHPTILSFSHIYRLLSLYTPVKASIAGNVQEEPTLILATVQETMKQGKKQQLATYEKLRETISAKISEVCLPGISSASHSGPTPLPDHGYALPAVQECVVYYLCGYIVHSFLKHVNCAACISSIQSTNTKFPASLLTLAREFRNGSLKHPSTELYTMLKRVEEKLSLVLGENHLCADMFWDALDVIKDCDVPSVGCSVHKDILTSEIVHSYVVLRMHFFTRDVCKKLSASGRVSSTKKKAKLL</sequence>
<dbReference type="SMART" id="SM00692">
    <property type="entry name" value="DM3"/>
    <property type="match status" value="1"/>
</dbReference>
<reference evidence="14" key="1">
    <citation type="journal article" date="2020" name="Cell">
        <title>Large-Scale Comparative Analyses of Tick Genomes Elucidate Their Genetic Diversity and Vector Capacities.</title>
        <authorList>
            <consortium name="Tick Genome and Microbiome Consortium (TIGMIC)"/>
            <person name="Jia N."/>
            <person name="Wang J."/>
            <person name="Shi W."/>
            <person name="Du L."/>
            <person name="Sun Y."/>
            <person name="Zhan W."/>
            <person name="Jiang J.F."/>
            <person name="Wang Q."/>
            <person name="Zhang B."/>
            <person name="Ji P."/>
            <person name="Bell-Sakyi L."/>
            <person name="Cui X.M."/>
            <person name="Yuan T.T."/>
            <person name="Jiang B.G."/>
            <person name="Yang W.F."/>
            <person name="Lam T.T."/>
            <person name="Chang Q.C."/>
            <person name="Ding S.J."/>
            <person name="Wang X.J."/>
            <person name="Zhu J.G."/>
            <person name="Ruan X.D."/>
            <person name="Zhao L."/>
            <person name="Wei J.T."/>
            <person name="Ye R.Z."/>
            <person name="Que T.C."/>
            <person name="Du C.H."/>
            <person name="Zhou Y.H."/>
            <person name="Cheng J.X."/>
            <person name="Dai P.F."/>
            <person name="Guo W.B."/>
            <person name="Han X.H."/>
            <person name="Huang E.J."/>
            <person name="Li L.F."/>
            <person name="Wei W."/>
            <person name="Gao Y.C."/>
            <person name="Liu J.Z."/>
            <person name="Shao H.Z."/>
            <person name="Wang X."/>
            <person name="Wang C.C."/>
            <person name="Yang T.C."/>
            <person name="Huo Q.B."/>
            <person name="Li W."/>
            <person name="Chen H.Y."/>
            <person name="Chen S.E."/>
            <person name="Zhou L.G."/>
            <person name="Ni X.B."/>
            <person name="Tian J.H."/>
            <person name="Sheng Y."/>
            <person name="Liu T."/>
            <person name="Pan Y.S."/>
            <person name="Xia L.Y."/>
            <person name="Li J."/>
            <person name="Zhao F."/>
            <person name="Cao W.C."/>
        </authorList>
    </citation>
    <scope>NUCLEOTIDE SEQUENCE</scope>
    <source>
        <strain evidence="14">Rmic-2018</strain>
    </source>
</reference>
<feature type="domain" description="THAP-type" evidence="13">
    <location>
        <begin position="34"/>
        <end position="132"/>
    </location>
</feature>
<dbReference type="PANTHER" id="PTHR46600:SF1">
    <property type="entry name" value="THAP DOMAIN-CONTAINING PROTEIN 1"/>
    <property type="match status" value="1"/>
</dbReference>
<keyword evidence="15" id="KW-1185">Reference proteome</keyword>
<comment type="caution">
    <text evidence="14">The sequence shown here is derived from an EMBL/GenBank/DDBJ whole genome shotgun (WGS) entry which is preliminary data.</text>
</comment>
<dbReference type="Pfam" id="PF05485">
    <property type="entry name" value="THAP"/>
    <property type="match status" value="1"/>
</dbReference>
<gene>
    <name evidence="14" type="ORF">HPB51_020503</name>
</gene>
<keyword evidence="7" id="KW-0175">Coiled coil</keyword>
<reference evidence="14" key="2">
    <citation type="submission" date="2021-09" db="EMBL/GenBank/DDBJ databases">
        <authorList>
            <person name="Jia N."/>
            <person name="Wang J."/>
            <person name="Shi W."/>
            <person name="Du L."/>
            <person name="Sun Y."/>
            <person name="Zhan W."/>
            <person name="Jiang J."/>
            <person name="Wang Q."/>
            <person name="Zhang B."/>
            <person name="Ji P."/>
            <person name="Sakyi L.B."/>
            <person name="Cui X."/>
            <person name="Yuan T."/>
            <person name="Jiang B."/>
            <person name="Yang W."/>
            <person name="Lam T.T.-Y."/>
            <person name="Chang Q."/>
            <person name="Ding S."/>
            <person name="Wang X."/>
            <person name="Zhu J."/>
            <person name="Ruan X."/>
            <person name="Zhao L."/>
            <person name="Wei J."/>
            <person name="Que T."/>
            <person name="Du C."/>
            <person name="Cheng J."/>
            <person name="Dai P."/>
            <person name="Han X."/>
            <person name="Huang E."/>
            <person name="Gao Y."/>
            <person name="Liu J."/>
            <person name="Shao H."/>
            <person name="Ye R."/>
            <person name="Li L."/>
            <person name="Wei W."/>
            <person name="Wang X."/>
            <person name="Wang C."/>
            <person name="Huo Q."/>
            <person name="Li W."/>
            <person name="Guo W."/>
            <person name="Chen H."/>
            <person name="Chen S."/>
            <person name="Zhou L."/>
            <person name="Zhou L."/>
            <person name="Ni X."/>
            <person name="Tian J."/>
            <person name="Zhou Y."/>
            <person name="Sheng Y."/>
            <person name="Liu T."/>
            <person name="Pan Y."/>
            <person name="Xia L."/>
            <person name="Li J."/>
            <person name="Zhao F."/>
            <person name="Cao W."/>
        </authorList>
    </citation>
    <scope>NUCLEOTIDE SEQUENCE</scope>
    <source>
        <strain evidence="14">Rmic-2018</strain>
        <tissue evidence="14">Larvae</tissue>
    </source>
</reference>
<evidence type="ECO:0000256" key="10">
    <source>
        <dbReference type="ARBA" id="ARBA00023242"/>
    </source>
</evidence>
<dbReference type="Proteomes" id="UP000821866">
    <property type="component" value="Chromosome 4"/>
</dbReference>
<keyword evidence="4 12" id="KW-0863">Zinc-finger</keyword>
<evidence type="ECO:0000256" key="6">
    <source>
        <dbReference type="ARBA" id="ARBA00023015"/>
    </source>
</evidence>
<keyword evidence="3" id="KW-0479">Metal-binding</keyword>
<organism evidence="14 15">
    <name type="scientific">Rhipicephalus microplus</name>
    <name type="common">Cattle tick</name>
    <name type="synonym">Boophilus microplus</name>
    <dbReference type="NCBI Taxonomy" id="6941"/>
    <lineage>
        <taxon>Eukaryota</taxon>
        <taxon>Metazoa</taxon>
        <taxon>Ecdysozoa</taxon>
        <taxon>Arthropoda</taxon>
        <taxon>Chelicerata</taxon>
        <taxon>Arachnida</taxon>
        <taxon>Acari</taxon>
        <taxon>Parasitiformes</taxon>
        <taxon>Ixodida</taxon>
        <taxon>Ixodoidea</taxon>
        <taxon>Ixodidae</taxon>
        <taxon>Rhipicephalinae</taxon>
        <taxon>Rhipicephalus</taxon>
        <taxon>Boophilus</taxon>
    </lineage>
</organism>
<dbReference type="GO" id="GO:0005654">
    <property type="term" value="C:nucleoplasm"/>
    <property type="evidence" value="ECO:0007669"/>
    <property type="project" value="UniProtKB-SubCell"/>
</dbReference>
<evidence type="ECO:0000313" key="15">
    <source>
        <dbReference type="Proteomes" id="UP000821866"/>
    </source>
</evidence>
<keyword evidence="6" id="KW-0805">Transcription regulation</keyword>
<comment type="similarity">
    <text evidence="2">Belongs to the THAP1 family.</text>
</comment>
<keyword evidence="5" id="KW-0862">Zinc</keyword>
<evidence type="ECO:0000256" key="5">
    <source>
        <dbReference type="ARBA" id="ARBA00022833"/>
    </source>
</evidence>